<dbReference type="InterPro" id="IPR023213">
    <property type="entry name" value="CAT-like_dom_sf"/>
</dbReference>
<dbReference type="InterPro" id="IPR010071">
    <property type="entry name" value="AA_adenyl_dom"/>
</dbReference>
<dbReference type="InterPro" id="IPR009081">
    <property type="entry name" value="PP-bd_ACP"/>
</dbReference>
<dbReference type="EMBL" id="JAAXPC010000028">
    <property type="protein sequence ID" value="NKY05069.1"/>
    <property type="molecule type" value="Genomic_DNA"/>
</dbReference>
<gene>
    <name evidence="3" type="ORF">HGA05_26270</name>
</gene>
<dbReference type="Gene3D" id="3.30.559.30">
    <property type="entry name" value="Nonribosomal peptide synthetase, condensation domain"/>
    <property type="match status" value="2"/>
</dbReference>
<dbReference type="SUPFAM" id="SSF56801">
    <property type="entry name" value="Acetyl-CoA synthetase-like"/>
    <property type="match status" value="1"/>
</dbReference>
<sequence>MTITRRALWLAQLLRPHTSHVIAFGIDLDGPLDLPRLRSSVDSVLAHIGWAGVHIPAHLSPADPSCIDPLRQAETPVPSMVVEDLRDHSHPDDESRRRAEHFIDCADARDLSSPLWASRLHILASDRHRWILRVHHVLTDGAGAQRLMRHIGEVYAGSAQPGDLSVPTTDELMAIDHRYRNSPRFTADAMYFEKALEHHSPSLLCATPTGPTSDVVRVTRRLGVARSPETPEILAAFACLCARLLDTPDVGFSLPVAARTTFVRRRALAPLSTVVPLTLPGIGDCAATDARNRMTTTVVRTLRHQLHHREDILRHREDLTDFGAVANILPAFEPPAGTGLSWTVEVMRTGPVSDVAMTLHPDATDGLRALTWEAPAAAFDTTRLSALAARFDGFLGSFLHELDTQTPMAPEAIFIGDEWARFRHRSGPPAPEFTPTAALLDEVCRSDPNAPALIEPQHDADPRVLSWSDLRAAADRGAQLLLDAGVAPGDRVAVCLERSASSVIAFWSVIRAGAVWVPVGDAFSPDTRTNDIITRAGVSAIIGAPGVIGDGSRSPAADLRWLDLSVAETADVTESSCPERLPGLDRGPDDRAYILFTSGSTGIPKGVDMPHRGLPALVAEIRNSYALKRDSRMLHASAPTFDTGLVEVLSAAATGAALVVAPTGIRGGDAMTRLIRRYHLTHIIVTPSVLDTLDPAIADQLDQVVLGGEPVPAHLVDRWGTLVPLRNAYGPTETRCSINFSARLRGQAAVTVGPPMTGVTEAVLDRLGRPQPPGAWGILHCSGPQVANGYLDAPDLTATVFRPSTISDDDVMYCTGDIASWTADGEIRLRGRRDGQVKLRGLRIELGEIDAVLGRHDTVARCATQLRTLASGRPALVTYVVAAEGTLVDPAELRRAVGAVLPAYMVPSVFVDIDELPHTANDKLDIAALAAIPLPTRRGRSALDAREAALISAVSEALGVESADPDAAFLDQGGDSLAVMTAAALLRMAGHPEITANDLLLADTLADVATRMSDPSAALAADTRPRLSARCAGDRPTRPNSDADSVIALTAAQRSVVRDPDDPCAQLIRFAWVVPQGTSLRSEADVSRLITELTSAHPTLRSTHPDTATGPVRHVHRSWPTTRVLRVAAVDGVDRDGLQRIVEDTTARLDVRSQAPIAVTAATDPAGRIVAVVTVLHHIAVDGRSLLLLAGDAARRVFGVPGDFAQSTPSTIRPAQPTTTFTNANALDDEQERFWCDLLTGAEGSVWTLGGITPTDVAVAAATRFSATIPAAVTAAFTRRAAQDSVTAFEAFHAAVATALAEVTGDHRTLSATPISRRTLDDADVVDDFVVTAIIPLTTDRSPHRVAAETRRCRDAAVIPMEEVLSLVGRPVDPDRLFPVPVLIGWDLSPPHLDGIGRIHVFPPKNTRWLLQVDGTIMPSGDLRVLVTGAADTLGTERLERILAATVEAVSAS</sequence>
<name>A0A846WTT6_9ACTN</name>
<dbReference type="Gene3D" id="3.40.50.12780">
    <property type="entry name" value="N-terminal domain of ligase-like"/>
    <property type="match status" value="1"/>
</dbReference>
<proteinExistence type="predicted"/>
<dbReference type="PROSITE" id="PS50075">
    <property type="entry name" value="CARRIER"/>
    <property type="match status" value="1"/>
</dbReference>
<comment type="cofactor">
    <cofactor evidence="1">
        <name>pantetheine 4'-phosphate</name>
        <dbReference type="ChEBI" id="CHEBI:47942"/>
    </cofactor>
</comment>
<dbReference type="PROSITE" id="PS00455">
    <property type="entry name" value="AMP_BINDING"/>
    <property type="match status" value="1"/>
</dbReference>
<dbReference type="Pfam" id="PF00550">
    <property type="entry name" value="PP-binding"/>
    <property type="match status" value="1"/>
</dbReference>
<evidence type="ECO:0000313" key="3">
    <source>
        <dbReference type="EMBL" id="NKY05069.1"/>
    </source>
</evidence>
<feature type="domain" description="Carrier" evidence="2">
    <location>
        <begin position="941"/>
        <end position="1016"/>
    </location>
</feature>
<dbReference type="Gene3D" id="1.10.1200.10">
    <property type="entry name" value="ACP-like"/>
    <property type="match status" value="1"/>
</dbReference>
<evidence type="ECO:0000313" key="4">
    <source>
        <dbReference type="Proteomes" id="UP000563898"/>
    </source>
</evidence>
<dbReference type="InterPro" id="IPR000873">
    <property type="entry name" value="AMP-dep_synth/lig_dom"/>
</dbReference>
<dbReference type="GO" id="GO:0005737">
    <property type="term" value="C:cytoplasm"/>
    <property type="evidence" value="ECO:0007669"/>
    <property type="project" value="TreeGrafter"/>
</dbReference>
<dbReference type="GO" id="GO:0003824">
    <property type="term" value="F:catalytic activity"/>
    <property type="evidence" value="ECO:0007669"/>
    <property type="project" value="InterPro"/>
</dbReference>
<dbReference type="NCBIfam" id="TIGR01733">
    <property type="entry name" value="AA-adenyl-dom"/>
    <property type="match status" value="1"/>
</dbReference>
<accession>A0A846WTT6</accession>
<dbReference type="Pfam" id="PF00501">
    <property type="entry name" value="AMP-binding"/>
    <property type="match status" value="1"/>
</dbReference>
<dbReference type="PANTHER" id="PTHR45527:SF1">
    <property type="entry name" value="FATTY ACID SYNTHASE"/>
    <property type="match status" value="1"/>
</dbReference>
<dbReference type="GO" id="GO:0031177">
    <property type="term" value="F:phosphopantetheine binding"/>
    <property type="evidence" value="ECO:0007669"/>
    <property type="project" value="TreeGrafter"/>
</dbReference>
<dbReference type="GO" id="GO:0044550">
    <property type="term" value="P:secondary metabolite biosynthetic process"/>
    <property type="evidence" value="ECO:0007669"/>
    <property type="project" value="TreeGrafter"/>
</dbReference>
<protein>
    <submittedName>
        <fullName evidence="3">Non-ribosomal peptide synthetase</fullName>
    </submittedName>
</protein>
<dbReference type="InterPro" id="IPR020845">
    <property type="entry name" value="AMP-binding_CS"/>
</dbReference>
<reference evidence="3 4" key="1">
    <citation type="submission" date="2020-04" db="EMBL/GenBank/DDBJ databases">
        <title>MicrobeNet Type strains.</title>
        <authorList>
            <person name="Nicholson A.C."/>
        </authorList>
    </citation>
    <scope>NUCLEOTIDE SEQUENCE [LARGE SCALE GENOMIC DNA]</scope>
    <source>
        <strain evidence="3 4">ATCC BAA-14</strain>
    </source>
</reference>
<dbReference type="InterPro" id="IPR025110">
    <property type="entry name" value="AMP-bd_C"/>
</dbReference>
<dbReference type="InterPro" id="IPR045851">
    <property type="entry name" value="AMP-bd_C_sf"/>
</dbReference>
<dbReference type="PANTHER" id="PTHR45527">
    <property type="entry name" value="NONRIBOSOMAL PEPTIDE SYNTHETASE"/>
    <property type="match status" value="1"/>
</dbReference>
<evidence type="ECO:0000259" key="2">
    <source>
        <dbReference type="PROSITE" id="PS50075"/>
    </source>
</evidence>
<dbReference type="Proteomes" id="UP000563898">
    <property type="component" value="Unassembled WGS sequence"/>
</dbReference>
<dbReference type="SUPFAM" id="SSF52777">
    <property type="entry name" value="CoA-dependent acyltransferases"/>
    <property type="match status" value="4"/>
</dbReference>
<dbReference type="InterPro" id="IPR001242">
    <property type="entry name" value="Condensation_dom"/>
</dbReference>
<organism evidence="3 4">
    <name type="scientific">Gordonia polyisoprenivorans</name>
    <dbReference type="NCBI Taxonomy" id="84595"/>
    <lineage>
        <taxon>Bacteria</taxon>
        <taxon>Bacillati</taxon>
        <taxon>Actinomycetota</taxon>
        <taxon>Actinomycetes</taxon>
        <taxon>Mycobacteriales</taxon>
        <taxon>Gordoniaceae</taxon>
        <taxon>Gordonia</taxon>
    </lineage>
</organism>
<dbReference type="GO" id="GO:0043041">
    <property type="term" value="P:amino acid activation for nonribosomal peptide biosynthetic process"/>
    <property type="evidence" value="ECO:0007669"/>
    <property type="project" value="TreeGrafter"/>
</dbReference>
<dbReference type="CDD" id="cd05930">
    <property type="entry name" value="A_NRPS"/>
    <property type="match status" value="1"/>
</dbReference>
<dbReference type="Gene3D" id="3.30.300.30">
    <property type="match status" value="1"/>
</dbReference>
<dbReference type="InterPro" id="IPR042099">
    <property type="entry name" value="ANL_N_sf"/>
</dbReference>
<dbReference type="GO" id="GO:0008610">
    <property type="term" value="P:lipid biosynthetic process"/>
    <property type="evidence" value="ECO:0007669"/>
    <property type="project" value="UniProtKB-ARBA"/>
</dbReference>
<dbReference type="InterPro" id="IPR036736">
    <property type="entry name" value="ACP-like_sf"/>
</dbReference>
<dbReference type="SUPFAM" id="SSF47336">
    <property type="entry name" value="ACP-like"/>
    <property type="match status" value="1"/>
</dbReference>
<dbReference type="RefSeq" id="WP_006367940.1">
    <property type="nucleotide sequence ID" value="NZ_JAAXPC010000028.1"/>
</dbReference>
<dbReference type="Pfam" id="PF00668">
    <property type="entry name" value="Condensation"/>
    <property type="match status" value="1"/>
</dbReference>
<dbReference type="UniPathway" id="UPA00011"/>
<comment type="caution">
    <text evidence="3">The sequence shown here is derived from an EMBL/GenBank/DDBJ whole genome shotgun (WGS) entry which is preliminary data.</text>
</comment>
<dbReference type="Pfam" id="PF13193">
    <property type="entry name" value="AMP-binding_C"/>
    <property type="match status" value="1"/>
</dbReference>
<dbReference type="Gene3D" id="3.30.559.10">
    <property type="entry name" value="Chloramphenicol acetyltransferase-like domain"/>
    <property type="match status" value="2"/>
</dbReference>
<evidence type="ECO:0000256" key="1">
    <source>
        <dbReference type="ARBA" id="ARBA00001957"/>
    </source>
</evidence>